<feature type="region of interest" description="Disordered" evidence="1">
    <location>
        <begin position="375"/>
        <end position="401"/>
    </location>
</feature>
<feature type="domain" description="Cep192-like" evidence="4">
    <location>
        <begin position="1171"/>
        <end position="1266"/>
    </location>
</feature>
<evidence type="ECO:0000259" key="3">
    <source>
        <dbReference type="Pfam" id="PF22074"/>
    </source>
</evidence>
<feature type="compositionally biased region" description="Basic and acidic residues" evidence="1">
    <location>
        <begin position="51"/>
        <end position="72"/>
    </location>
</feature>
<keyword evidence="6" id="KW-1185">Reference proteome</keyword>
<name>A0A3B0KFJ1_DROGU</name>
<feature type="region of interest" description="Disordered" evidence="1">
    <location>
        <begin position="436"/>
        <end position="455"/>
    </location>
</feature>
<feature type="compositionally biased region" description="Polar residues" evidence="1">
    <location>
        <begin position="687"/>
        <end position="701"/>
    </location>
</feature>
<accession>A0A3B0KFJ1</accession>
<evidence type="ECO:0000313" key="5">
    <source>
        <dbReference type="EMBL" id="SPP87120.1"/>
    </source>
</evidence>
<feature type="region of interest" description="Disordered" evidence="1">
    <location>
        <begin position="520"/>
        <end position="713"/>
    </location>
</feature>
<dbReference type="OrthoDB" id="67059at2759"/>
<feature type="compositionally biased region" description="Polar residues" evidence="1">
    <location>
        <begin position="7"/>
        <end position="20"/>
    </location>
</feature>
<dbReference type="InterPro" id="IPR054092">
    <property type="entry name" value="Cep192-like_D6"/>
</dbReference>
<evidence type="ECO:0000259" key="4">
    <source>
        <dbReference type="Pfam" id="PF22076"/>
    </source>
</evidence>
<feature type="domain" description="Cep192-like" evidence="3">
    <location>
        <begin position="958"/>
        <end position="1093"/>
    </location>
</feature>
<dbReference type="PANTHER" id="PTHR13030:SF14">
    <property type="entry name" value="BCDNA.LD24702"/>
    <property type="match status" value="1"/>
</dbReference>
<feature type="region of interest" description="Disordered" evidence="1">
    <location>
        <begin position="1"/>
        <end position="20"/>
    </location>
</feature>
<evidence type="ECO:0000313" key="6">
    <source>
        <dbReference type="Proteomes" id="UP000268350"/>
    </source>
</evidence>
<dbReference type="EMBL" id="OUUW01000012">
    <property type="protein sequence ID" value="SPP87120.1"/>
    <property type="molecule type" value="Genomic_DNA"/>
</dbReference>
<feature type="region of interest" description="Disordered" evidence="1">
    <location>
        <begin position="750"/>
        <end position="786"/>
    </location>
</feature>
<feature type="compositionally biased region" description="Polar residues" evidence="1">
    <location>
        <begin position="771"/>
        <end position="786"/>
    </location>
</feature>
<feature type="domain" description="Cep192/Spd-2-like" evidence="2">
    <location>
        <begin position="820"/>
        <end position="925"/>
    </location>
</feature>
<dbReference type="PANTHER" id="PTHR13030">
    <property type="entry name" value="NUDIX HYDROLASE"/>
    <property type="match status" value="1"/>
</dbReference>
<dbReference type="STRING" id="7266.A0A3B0KFJ1"/>
<dbReference type="Pfam" id="PF22076">
    <property type="entry name" value="Cep192_D6"/>
    <property type="match status" value="1"/>
</dbReference>
<reference evidence="6" key="1">
    <citation type="submission" date="2018-01" db="EMBL/GenBank/DDBJ databases">
        <authorList>
            <person name="Alioto T."/>
            <person name="Alioto T."/>
        </authorList>
    </citation>
    <scope>NUCLEOTIDE SEQUENCE [LARGE SCALE GENOMIC DNA]</scope>
</reference>
<dbReference type="Pfam" id="PF22073">
    <property type="entry name" value="Cep192_D4"/>
    <property type="match status" value="1"/>
</dbReference>
<sequence length="1267" mass="136519">MDKGNRSPRNTSPMEQTSLGILSLDNLKVFGDLSSFSRSGNGSGMGLREASNVHERLRAERLRAKETLEKARPRSSQAKGQPTKGRPSALPSNSSNISELVTDETIDLNSSGSFAMPTPAQKGRNISFEPAEITGRSTLCRSDRGRKVVSVSDIIKTSFVEKARLLEKKLHNGSQANAGCNCSNTKSKSNVNVSSLTESESSFNSSHSLPRTADLSNLSLNGGGGFSFGSESAAAGQDMDESFAPAELMQSKLVQGEISWAQEFTAMPTATLSNQAMQKIAAPPPASDIETSVSNSVLAGDPDFSLGYYFQTRSENIWNIVSNDPPERMLEENPPATPTFNSLVANTPQPDNKTYTKAEASNMGSKLGQNLMKKMQNAKKKFQTAIQPKSGAGAETMRPPSSSEILSLSAIDKALRDLDFNSDTSTLEVVERLRKHGRGQGQGQQLHADEDKENDSFNAERTLCDSHKLTDTMSFTDSVLDSTDFKHLQQSVSRKALSPLADKPQILVSCADNDSVLADVDEWPSSPLKSPRRVRRVKTSPAPPAVSPASSDSVRRSKAFPSPRAVSPASSDGMRRPKTSPAPRAVSPASSDVVRRPKPSPSPRAVSPAGSDCVRRPKPSPSPRAVSPAGSDCVRRPKPSPSPRAVSPASSDGVRPLPTTDEDGDEVDVDKTPVNKKLHTHRGSLRPANSNGSRTTLSSTRLDGCDAVPSSTEGEFAISPSLAKSPSLSAAATARNLSPMCSPRSCLSSPLLDSTTSSERRQLMPGAALRKTNSSPAGSEASCTSGCTTARRGAVTSASARSISRCSNSSEFSHRDGKLLPLKVTHTSLCWGSTKLRTDMRKSMQVKNTADKRLVVRLGIQGPGFQLVGSDSSTITLQAMECRSIVINFCPTVCGAAIGAVSFYAPLGANSSQPGMEIPLYGYGGNAAISIQGLLKGPVGASFLTIGDVCELSSGPLTASFKFLNKGPLTAFVGISVDSTVLMKLRLSEAFEVRPSKLILPPHTESTVQVIFRPNREDMKNILKKTSQVLTLANMRIFCGDEPNRQRMRHLVHRMSSRQREKLTSAMLDSLWSPFPDEQPVRNICQLNEPPEFILDLVTVVKIIDVALTLNRDFDESAETSLLFLPEAEETVLFRTICAANSPTPTQSNMLEPVDELEHEADTTTMLLPVERNWSVQPASIELGAGSIAKLSVKNCFRSGQLIEVHCNVSDFVQISPRECYIAPDGGEVEIKVRLLRSPRREGLKREPLIIVSMENERINVPVSVKF</sequence>
<dbReference type="GO" id="GO:0047631">
    <property type="term" value="F:ADP-ribose diphosphatase activity"/>
    <property type="evidence" value="ECO:0007669"/>
    <property type="project" value="InterPro"/>
</dbReference>
<feature type="region of interest" description="Disordered" evidence="1">
    <location>
        <begin position="33"/>
        <end position="96"/>
    </location>
</feature>
<proteinExistence type="predicted"/>
<dbReference type="AlphaFoldDB" id="A0A3B0KFJ1"/>
<feature type="compositionally biased region" description="Basic residues" evidence="1">
    <location>
        <begin position="674"/>
        <end position="684"/>
    </location>
</feature>
<evidence type="ECO:0000256" key="1">
    <source>
        <dbReference type="SAM" id="MobiDB-lite"/>
    </source>
</evidence>
<gene>
    <name evidence="5" type="ORF">DGUA_6G009450</name>
</gene>
<feature type="compositionally biased region" description="Low complexity" evidence="1">
    <location>
        <begin position="180"/>
        <end position="209"/>
    </location>
</feature>
<dbReference type="Proteomes" id="UP000268350">
    <property type="component" value="Unassembled WGS sequence"/>
</dbReference>
<evidence type="ECO:0000259" key="2">
    <source>
        <dbReference type="Pfam" id="PF22073"/>
    </source>
</evidence>
<dbReference type="Pfam" id="PF22074">
    <property type="entry name" value="Cep192_D5"/>
    <property type="match status" value="1"/>
</dbReference>
<organism evidence="5 6">
    <name type="scientific">Drosophila guanche</name>
    <name type="common">Fruit fly</name>
    <dbReference type="NCBI Taxonomy" id="7266"/>
    <lineage>
        <taxon>Eukaryota</taxon>
        <taxon>Metazoa</taxon>
        <taxon>Ecdysozoa</taxon>
        <taxon>Arthropoda</taxon>
        <taxon>Hexapoda</taxon>
        <taxon>Insecta</taxon>
        <taxon>Pterygota</taxon>
        <taxon>Neoptera</taxon>
        <taxon>Endopterygota</taxon>
        <taxon>Diptera</taxon>
        <taxon>Brachycera</taxon>
        <taxon>Muscomorpha</taxon>
        <taxon>Ephydroidea</taxon>
        <taxon>Drosophilidae</taxon>
        <taxon>Drosophila</taxon>
        <taxon>Sophophora</taxon>
    </lineage>
</organism>
<dbReference type="InterPro" id="IPR039989">
    <property type="entry name" value="NUDT9"/>
</dbReference>
<protein>
    <submittedName>
        <fullName evidence="5">Blast:Centrosomal protein of 192 kDa</fullName>
    </submittedName>
</protein>
<dbReference type="InterPro" id="IPR054091">
    <property type="entry name" value="Cep192-like_D5"/>
</dbReference>
<feature type="compositionally biased region" description="Low complexity" evidence="1">
    <location>
        <begin position="581"/>
        <end position="592"/>
    </location>
</feature>
<feature type="region of interest" description="Disordered" evidence="1">
    <location>
        <begin position="176"/>
        <end position="209"/>
    </location>
</feature>
<dbReference type="InterPro" id="IPR054090">
    <property type="entry name" value="Cep192_Spd-2-like_dom"/>
</dbReference>